<keyword evidence="5 10" id="KW-0732">Signal</keyword>
<evidence type="ECO:0000256" key="10">
    <source>
        <dbReference type="SAM" id="SignalP"/>
    </source>
</evidence>
<evidence type="ECO:0000256" key="1">
    <source>
        <dbReference type="ARBA" id="ARBA00004319"/>
    </source>
</evidence>
<evidence type="ECO:0000256" key="4">
    <source>
        <dbReference type="ARBA" id="ARBA00022448"/>
    </source>
</evidence>
<keyword evidence="9" id="KW-0325">Glycoprotein</keyword>
<dbReference type="EMBL" id="HBUF01377978">
    <property type="protein sequence ID" value="CAG6729140.1"/>
    <property type="molecule type" value="Transcribed_RNA"/>
</dbReference>
<dbReference type="Gene3D" id="1.25.10.10">
    <property type="entry name" value="Leucine-rich Repeat Variant"/>
    <property type="match status" value="1"/>
</dbReference>
<dbReference type="InterPro" id="IPR016024">
    <property type="entry name" value="ARM-type_fold"/>
</dbReference>
<evidence type="ECO:0000256" key="5">
    <source>
        <dbReference type="ARBA" id="ARBA00022729"/>
    </source>
</evidence>
<evidence type="ECO:0000256" key="8">
    <source>
        <dbReference type="ARBA" id="ARBA00023010"/>
    </source>
</evidence>
<evidence type="ECO:0000256" key="7">
    <source>
        <dbReference type="ARBA" id="ARBA00022927"/>
    </source>
</evidence>
<evidence type="ECO:0000256" key="3">
    <source>
        <dbReference type="ARBA" id="ARBA00015352"/>
    </source>
</evidence>
<dbReference type="InterPro" id="IPR050693">
    <property type="entry name" value="Hsp70_NEF-Inhibitors"/>
</dbReference>
<feature type="signal peptide" evidence="10">
    <location>
        <begin position="1"/>
        <end position="22"/>
    </location>
</feature>
<dbReference type="PANTHER" id="PTHR19316">
    <property type="entry name" value="PROTEIN FOLDING REGULATOR"/>
    <property type="match status" value="1"/>
</dbReference>
<dbReference type="AlphaFoldDB" id="A0A8D8YIB1"/>
<evidence type="ECO:0000256" key="6">
    <source>
        <dbReference type="ARBA" id="ARBA00022824"/>
    </source>
</evidence>
<dbReference type="GO" id="GO:0005788">
    <property type="term" value="C:endoplasmic reticulum lumen"/>
    <property type="evidence" value="ECO:0007669"/>
    <property type="project" value="UniProtKB-SubCell"/>
</dbReference>
<keyword evidence="7" id="KW-0653">Protein transport</keyword>
<evidence type="ECO:0000256" key="9">
    <source>
        <dbReference type="ARBA" id="ARBA00023180"/>
    </source>
</evidence>
<organism evidence="11">
    <name type="scientific">Cacopsylla melanoneura</name>
    <dbReference type="NCBI Taxonomy" id="428564"/>
    <lineage>
        <taxon>Eukaryota</taxon>
        <taxon>Metazoa</taxon>
        <taxon>Ecdysozoa</taxon>
        <taxon>Arthropoda</taxon>
        <taxon>Hexapoda</taxon>
        <taxon>Insecta</taxon>
        <taxon>Pterygota</taxon>
        <taxon>Neoptera</taxon>
        <taxon>Paraneoptera</taxon>
        <taxon>Hemiptera</taxon>
        <taxon>Sternorrhyncha</taxon>
        <taxon>Psylloidea</taxon>
        <taxon>Psyllidae</taxon>
        <taxon>Psyllinae</taxon>
        <taxon>Cacopsylla</taxon>
    </lineage>
</organism>
<accession>A0A8D8YIB1</accession>
<evidence type="ECO:0000256" key="2">
    <source>
        <dbReference type="ARBA" id="ARBA00010588"/>
    </source>
</evidence>
<name>A0A8D8YIB1_9HEMI</name>
<dbReference type="InterPro" id="IPR011989">
    <property type="entry name" value="ARM-like"/>
</dbReference>
<dbReference type="EMBL" id="HBUF01377979">
    <property type="protein sequence ID" value="CAG6729141.1"/>
    <property type="molecule type" value="Transcribed_RNA"/>
</dbReference>
<reference evidence="11" key="1">
    <citation type="submission" date="2021-05" db="EMBL/GenBank/DDBJ databases">
        <authorList>
            <person name="Alioto T."/>
            <person name="Alioto T."/>
            <person name="Gomez Garrido J."/>
        </authorList>
    </citation>
    <scope>NUCLEOTIDE SEQUENCE</scope>
</reference>
<keyword evidence="4" id="KW-0813">Transport</keyword>
<protein>
    <recommendedName>
        <fullName evidence="3">Nucleotide exchange factor SIL1</fullName>
    </recommendedName>
</protein>
<feature type="chain" id="PRO_5036262586" description="Nucleotide exchange factor SIL1" evidence="10">
    <location>
        <begin position="23"/>
        <end position="525"/>
    </location>
</feature>
<dbReference type="EMBL" id="HBUF01081702">
    <property type="protein sequence ID" value="CAG6633093.1"/>
    <property type="molecule type" value="Transcribed_RNA"/>
</dbReference>
<comment type="subcellular location">
    <subcellularLocation>
        <location evidence="1">Endoplasmic reticulum lumen</location>
    </subcellularLocation>
</comment>
<dbReference type="PANTHER" id="PTHR19316:SF35">
    <property type="entry name" value="NUCLEOTIDE EXCHANGE FACTOR SIL1"/>
    <property type="match status" value="1"/>
</dbReference>
<dbReference type="SUPFAM" id="SSF48371">
    <property type="entry name" value="ARM repeat"/>
    <property type="match status" value="1"/>
</dbReference>
<keyword evidence="6" id="KW-0256">Endoplasmic reticulum</keyword>
<keyword evidence="8" id="KW-0811">Translocation</keyword>
<comment type="similarity">
    <text evidence="2">Belongs to the SIL1 family.</text>
</comment>
<proteinExistence type="inferred from homology"/>
<dbReference type="GO" id="GO:0015031">
    <property type="term" value="P:protein transport"/>
    <property type="evidence" value="ECO:0007669"/>
    <property type="project" value="UniProtKB-KW"/>
</dbReference>
<dbReference type="GO" id="GO:0000774">
    <property type="term" value="F:adenyl-nucleotide exchange factor activity"/>
    <property type="evidence" value="ECO:0007669"/>
    <property type="project" value="TreeGrafter"/>
</dbReference>
<evidence type="ECO:0000313" key="11">
    <source>
        <dbReference type="EMBL" id="CAG6729141.1"/>
    </source>
</evidence>
<sequence>MRVLNHTILLLVVSLLMLCCRGDKKKDADKKTTFKATQEWQTVQEGDILPSGLHYRMNLETGKKEAKLIDMNDNNNDDSGKKSALTYDETKQEVNIEDKIAESIRKINDENPSVRSLDPATESEIKQLIKDGKKKENEFRSYEELKSVFDEMNITVETDSDILNKLLATFTLPANSEVVDDINMESDVINYLKDFEYLVSQIDNARHFVSRNGITQIILPCLNSSNFEIKTEALKLLGSAVQNNIPVQITALEQNILQPILHLFDQHVISREHIKAGNELDHVYRLKSAAIYAISCLVRNFPTAQNVLIQNGGLNILLNEKIFVNNCENGYKLQLKIASLLTTLLQERYDAEINFNIQRSKLEELDPSFFSSLPSPHHQSAADSDSSSTDRESAAHSYEYNITLSKFLEARSKLDQYSELNLGYSLANLQWCNIAKTLFIKNNHKTNMETVTNILLTNLNLCDKFGRDKQLRNILVKIRDTFGEYEEGAELNLIQLYEVLVEGEGERRNVKEEERGKHRYDKDEL</sequence>